<evidence type="ECO:0000256" key="1">
    <source>
        <dbReference type="SAM" id="Phobius"/>
    </source>
</evidence>
<evidence type="ECO:0008006" key="4">
    <source>
        <dbReference type="Google" id="ProtNLM"/>
    </source>
</evidence>
<dbReference type="InterPro" id="IPR019425">
    <property type="entry name" value="7TM_GPCR_serpentine_rcpt_Srt"/>
</dbReference>
<dbReference type="AlphaFoldDB" id="A0A811KY55"/>
<dbReference type="Proteomes" id="UP000783686">
    <property type="component" value="Unassembled WGS sequence"/>
</dbReference>
<evidence type="ECO:0000313" key="3">
    <source>
        <dbReference type="Proteomes" id="UP000614601"/>
    </source>
</evidence>
<dbReference type="EMBL" id="CAJFDH010000004">
    <property type="protein sequence ID" value="CAD5220770.1"/>
    <property type="molecule type" value="Genomic_DNA"/>
</dbReference>
<reference evidence="2" key="1">
    <citation type="submission" date="2020-09" db="EMBL/GenBank/DDBJ databases">
        <authorList>
            <person name="Kikuchi T."/>
        </authorList>
    </citation>
    <scope>NUCLEOTIDE SEQUENCE</scope>
    <source>
        <strain evidence="2">SH1</strain>
    </source>
</reference>
<name>A0A811KY55_9BILA</name>
<accession>A0A811KY55</accession>
<dbReference type="EMBL" id="CAJFCW020000004">
    <property type="protein sequence ID" value="CAG9114126.1"/>
    <property type="molecule type" value="Genomic_DNA"/>
</dbReference>
<dbReference type="OrthoDB" id="5877206at2759"/>
<sequence length="159" mass="18541">MPPIYDPVMMSWFFNPFHAYLDDHGQIYYNIFHVANNIFVCVAHTGVYIVFVNLYMKRVRLADKKTFRDKNTYIQVISIGSIHFIASVLYVVQQFMPVSFYSTLLGSGFYLMSQGLPPFIYLKYNKSIRNTLKRSCVSINFRVSTVQKTHSSINSKELH</sequence>
<dbReference type="Proteomes" id="UP000614601">
    <property type="component" value="Unassembled WGS sequence"/>
</dbReference>
<keyword evidence="1" id="KW-0472">Membrane</keyword>
<feature type="transmembrane region" description="Helical" evidence="1">
    <location>
        <begin position="72"/>
        <end position="92"/>
    </location>
</feature>
<organism evidence="2 3">
    <name type="scientific">Bursaphelenchus okinawaensis</name>
    <dbReference type="NCBI Taxonomy" id="465554"/>
    <lineage>
        <taxon>Eukaryota</taxon>
        <taxon>Metazoa</taxon>
        <taxon>Ecdysozoa</taxon>
        <taxon>Nematoda</taxon>
        <taxon>Chromadorea</taxon>
        <taxon>Rhabditida</taxon>
        <taxon>Tylenchina</taxon>
        <taxon>Tylenchomorpha</taxon>
        <taxon>Aphelenchoidea</taxon>
        <taxon>Aphelenchoididae</taxon>
        <taxon>Bursaphelenchus</taxon>
    </lineage>
</organism>
<keyword evidence="3" id="KW-1185">Reference proteome</keyword>
<comment type="caution">
    <text evidence="2">The sequence shown here is derived from an EMBL/GenBank/DDBJ whole genome shotgun (WGS) entry which is preliminary data.</text>
</comment>
<evidence type="ECO:0000313" key="2">
    <source>
        <dbReference type="EMBL" id="CAD5220770.1"/>
    </source>
</evidence>
<dbReference type="SUPFAM" id="SSF81321">
    <property type="entry name" value="Family A G protein-coupled receptor-like"/>
    <property type="match status" value="1"/>
</dbReference>
<feature type="transmembrane region" description="Helical" evidence="1">
    <location>
        <begin position="98"/>
        <end position="124"/>
    </location>
</feature>
<protein>
    <recommendedName>
        <fullName evidence="4">Serpentine receptor class gamma</fullName>
    </recommendedName>
</protein>
<proteinExistence type="predicted"/>
<gene>
    <name evidence="2" type="ORF">BOKJ2_LOCUS9110</name>
</gene>
<keyword evidence="1" id="KW-1133">Transmembrane helix</keyword>
<feature type="transmembrane region" description="Helical" evidence="1">
    <location>
        <begin position="27"/>
        <end position="51"/>
    </location>
</feature>
<keyword evidence="1" id="KW-0812">Transmembrane</keyword>
<dbReference type="PANTHER" id="PTHR23021">
    <property type="entry name" value="SERPENTINE RECEPTOR, CLASS T"/>
    <property type="match status" value="1"/>
</dbReference>
<dbReference type="Pfam" id="PF10321">
    <property type="entry name" value="7TM_GPCR_Srt"/>
    <property type="match status" value="1"/>
</dbReference>